<protein>
    <recommendedName>
        <fullName evidence="3">Reverse transcriptase Ty1/copia-type domain-containing protein</fullName>
    </recommendedName>
</protein>
<dbReference type="Proteomes" id="UP000006727">
    <property type="component" value="Chromosome 4"/>
</dbReference>
<accession>A0A7I4DHU1</accession>
<evidence type="ECO:0000313" key="2">
    <source>
        <dbReference type="Proteomes" id="UP000006727"/>
    </source>
</evidence>
<reference evidence="1 2" key="1">
    <citation type="journal article" date="2008" name="Science">
        <title>The Physcomitrella genome reveals evolutionary insights into the conquest of land by plants.</title>
        <authorList>
            <person name="Rensing S."/>
            <person name="Lang D."/>
            <person name="Zimmer A."/>
            <person name="Terry A."/>
            <person name="Salamov A."/>
            <person name="Shapiro H."/>
            <person name="Nishiyama T."/>
            <person name="Perroud P.-F."/>
            <person name="Lindquist E."/>
            <person name="Kamisugi Y."/>
            <person name="Tanahashi T."/>
            <person name="Sakakibara K."/>
            <person name="Fujita T."/>
            <person name="Oishi K."/>
            <person name="Shin-I T."/>
            <person name="Kuroki Y."/>
            <person name="Toyoda A."/>
            <person name="Suzuki Y."/>
            <person name="Hashimoto A."/>
            <person name="Yamaguchi K."/>
            <person name="Sugano A."/>
            <person name="Kohara Y."/>
            <person name="Fujiyama A."/>
            <person name="Anterola A."/>
            <person name="Aoki S."/>
            <person name="Ashton N."/>
            <person name="Barbazuk W.B."/>
            <person name="Barker E."/>
            <person name="Bennetzen J."/>
            <person name="Bezanilla M."/>
            <person name="Blankenship R."/>
            <person name="Cho S.H."/>
            <person name="Dutcher S."/>
            <person name="Estelle M."/>
            <person name="Fawcett J.A."/>
            <person name="Gundlach H."/>
            <person name="Hanada K."/>
            <person name="Heyl A."/>
            <person name="Hicks K.A."/>
            <person name="Hugh J."/>
            <person name="Lohr M."/>
            <person name="Mayer K."/>
            <person name="Melkozernov A."/>
            <person name="Murata T."/>
            <person name="Nelson D."/>
            <person name="Pils B."/>
            <person name="Prigge M."/>
            <person name="Reiss B."/>
            <person name="Renner T."/>
            <person name="Rombauts S."/>
            <person name="Rushton P."/>
            <person name="Sanderfoot A."/>
            <person name="Schween G."/>
            <person name="Shiu S.-H."/>
            <person name="Stueber K."/>
            <person name="Theodoulou F.L."/>
            <person name="Tu H."/>
            <person name="Van de Peer Y."/>
            <person name="Verrier P.J."/>
            <person name="Waters E."/>
            <person name="Wood A."/>
            <person name="Yang L."/>
            <person name="Cove D."/>
            <person name="Cuming A."/>
            <person name="Hasebe M."/>
            <person name="Lucas S."/>
            <person name="Mishler D.B."/>
            <person name="Reski R."/>
            <person name="Grigoriev I."/>
            <person name="Quatrano R.S."/>
            <person name="Boore J.L."/>
        </authorList>
    </citation>
    <scope>NUCLEOTIDE SEQUENCE [LARGE SCALE GENOMIC DNA]</scope>
    <source>
        <strain evidence="1 2">cv. Gransden 2004</strain>
    </source>
</reference>
<name>A0A7I4DHU1_PHYPA</name>
<dbReference type="EMBL" id="ABEU02000004">
    <property type="status" value="NOT_ANNOTATED_CDS"/>
    <property type="molecule type" value="Genomic_DNA"/>
</dbReference>
<reference evidence="1" key="3">
    <citation type="submission" date="2020-12" db="UniProtKB">
        <authorList>
            <consortium name="EnsemblPlants"/>
        </authorList>
    </citation>
    <scope>IDENTIFICATION</scope>
</reference>
<sequence>MMNAMIYIRFNIAHTMKTISRFIANFKSLALYFKKNNVNLCGFTNVDFNSDLDSYTSIIGFVFTLEGFDVNWMFKLQKSIALSITKI</sequence>
<evidence type="ECO:0008006" key="3">
    <source>
        <dbReference type="Google" id="ProtNLM"/>
    </source>
</evidence>
<organism evidence="1 2">
    <name type="scientific">Physcomitrium patens</name>
    <name type="common">Spreading-leaved earth moss</name>
    <name type="synonym">Physcomitrella patens</name>
    <dbReference type="NCBI Taxonomy" id="3218"/>
    <lineage>
        <taxon>Eukaryota</taxon>
        <taxon>Viridiplantae</taxon>
        <taxon>Streptophyta</taxon>
        <taxon>Embryophyta</taxon>
        <taxon>Bryophyta</taxon>
        <taxon>Bryophytina</taxon>
        <taxon>Bryopsida</taxon>
        <taxon>Funariidae</taxon>
        <taxon>Funariales</taxon>
        <taxon>Funariaceae</taxon>
        <taxon>Physcomitrium</taxon>
    </lineage>
</organism>
<dbReference type="Gramene" id="Pp3c4_15120V3.1">
    <property type="protein sequence ID" value="Pp3c4_15120V3.1"/>
    <property type="gene ID" value="Pp3c4_15120"/>
</dbReference>
<evidence type="ECO:0000313" key="1">
    <source>
        <dbReference type="EnsemblPlants" id="Pp3c4_15120V3.1"/>
    </source>
</evidence>
<proteinExistence type="predicted"/>
<keyword evidence="2" id="KW-1185">Reference proteome</keyword>
<dbReference type="EnsemblPlants" id="Pp3c4_15120V3.1">
    <property type="protein sequence ID" value="Pp3c4_15120V3.1"/>
    <property type="gene ID" value="Pp3c4_15120"/>
</dbReference>
<reference evidence="1 2" key="2">
    <citation type="journal article" date="2018" name="Plant J.">
        <title>The Physcomitrella patens chromosome-scale assembly reveals moss genome structure and evolution.</title>
        <authorList>
            <person name="Lang D."/>
            <person name="Ullrich K.K."/>
            <person name="Murat F."/>
            <person name="Fuchs J."/>
            <person name="Jenkins J."/>
            <person name="Haas F.B."/>
            <person name="Piednoel M."/>
            <person name="Gundlach H."/>
            <person name="Van Bel M."/>
            <person name="Meyberg R."/>
            <person name="Vives C."/>
            <person name="Morata J."/>
            <person name="Symeonidi A."/>
            <person name="Hiss M."/>
            <person name="Muchero W."/>
            <person name="Kamisugi Y."/>
            <person name="Saleh O."/>
            <person name="Blanc G."/>
            <person name="Decker E.L."/>
            <person name="van Gessel N."/>
            <person name="Grimwood J."/>
            <person name="Hayes R.D."/>
            <person name="Graham S.W."/>
            <person name="Gunter L.E."/>
            <person name="McDaniel S.F."/>
            <person name="Hoernstein S.N.W."/>
            <person name="Larsson A."/>
            <person name="Li F.W."/>
            <person name="Perroud P.F."/>
            <person name="Phillips J."/>
            <person name="Ranjan P."/>
            <person name="Rokshar D.S."/>
            <person name="Rothfels C.J."/>
            <person name="Schneider L."/>
            <person name="Shu S."/>
            <person name="Stevenson D.W."/>
            <person name="Thummler F."/>
            <person name="Tillich M."/>
            <person name="Villarreal Aguilar J.C."/>
            <person name="Widiez T."/>
            <person name="Wong G.K."/>
            <person name="Wymore A."/>
            <person name="Zhang Y."/>
            <person name="Zimmer A.D."/>
            <person name="Quatrano R.S."/>
            <person name="Mayer K.F.X."/>
            <person name="Goodstein D."/>
            <person name="Casacuberta J.M."/>
            <person name="Vandepoele K."/>
            <person name="Reski R."/>
            <person name="Cuming A.C."/>
            <person name="Tuskan G.A."/>
            <person name="Maumus F."/>
            <person name="Salse J."/>
            <person name="Schmutz J."/>
            <person name="Rensing S.A."/>
        </authorList>
    </citation>
    <scope>NUCLEOTIDE SEQUENCE [LARGE SCALE GENOMIC DNA]</scope>
    <source>
        <strain evidence="1 2">cv. Gransden 2004</strain>
    </source>
</reference>